<protein>
    <submittedName>
        <fullName evidence="1">2398_t:CDS:1</fullName>
    </submittedName>
</protein>
<name>A0ACA9MQR3_9GLOM</name>
<organism evidence="1 2">
    <name type="scientific">Dentiscutata heterogama</name>
    <dbReference type="NCBI Taxonomy" id="1316150"/>
    <lineage>
        <taxon>Eukaryota</taxon>
        <taxon>Fungi</taxon>
        <taxon>Fungi incertae sedis</taxon>
        <taxon>Mucoromycota</taxon>
        <taxon>Glomeromycotina</taxon>
        <taxon>Glomeromycetes</taxon>
        <taxon>Diversisporales</taxon>
        <taxon>Gigasporaceae</taxon>
        <taxon>Dentiscutata</taxon>
    </lineage>
</organism>
<gene>
    <name evidence="1" type="ORF">DHETER_LOCUS7519</name>
</gene>
<feature type="non-terminal residue" evidence="1">
    <location>
        <position position="1"/>
    </location>
</feature>
<comment type="caution">
    <text evidence="1">The sequence shown here is derived from an EMBL/GenBank/DDBJ whole genome shotgun (WGS) entry which is preliminary data.</text>
</comment>
<feature type="non-terminal residue" evidence="1">
    <location>
        <position position="609"/>
    </location>
</feature>
<proteinExistence type="predicted"/>
<dbReference type="Proteomes" id="UP000789702">
    <property type="component" value="Unassembled WGS sequence"/>
</dbReference>
<evidence type="ECO:0000313" key="2">
    <source>
        <dbReference type="Proteomes" id="UP000789702"/>
    </source>
</evidence>
<accession>A0ACA9MQR3</accession>
<evidence type="ECO:0000313" key="1">
    <source>
        <dbReference type="EMBL" id="CAG8608093.1"/>
    </source>
</evidence>
<dbReference type="EMBL" id="CAJVPU010010718">
    <property type="protein sequence ID" value="CAG8608093.1"/>
    <property type="molecule type" value="Genomic_DNA"/>
</dbReference>
<reference evidence="1" key="1">
    <citation type="submission" date="2021-06" db="EMBL/GenBank/DDBJ databases">
        <authorList>
            <person name="Kallberg Y."/>
            <person name="Tangrot J."/>
            <person name="Rosling A."/>
        </authorList>
    </citation>
    <scope>NUCLEOTIDE SEQUENCE</scope>
    <source>
        <strain evidence="1">IL203A</strain>
    </source>
</reference>
<keyword evidence="2" id="KW-1185">Reference proteome</keyword>
<sequence>YDDKEISNIQFVSKSDSNGEETVDEESKEVIEKHRDNLVNKLKSCCSCKKKCSKKISSDLLQSLALESIKMSKEQRHYTMTILMFSSDKGPHKRPFNTKYQLPYFGEVCSLFFQTFWLCGKDAFYRFRGWVQEKKSMLPPLHGNAGRSPVIKLHVETVNKIKSFIRLTGNQHGEALAVRKYTRKKTDGQITVQYEKHDLVLLPSHYSYNQLLVFYNLMHPDNLVSSWSFQKIWKDDLELSKIVIRKPSKDVCDECTLFKRALKESSNVNETLDDQFATHIYDYRAMREAYKNDIQMAKESNRSAFRVLSFDFAQNVEIPHDPQQPGKWYYSSLLKVHQFGLVEEGIDRHWHFLYTEAKAAKGANEVTSMVHLFLTSVVGKVNEIRLWADNCGGQNKNSCLLWYFLWACHTQIFQKIEYCFQIKGHTRNSVDRGFGNTKREYARSEVWCIDQLVEVINRSASNNFSVSLEDQIGLFCDWTSALSLLYRKPPAIQKYHFFQFSSENPGIMKAKIKTTDPWDEFQLLKPNANARSLNPQELAPKSLSEEKQVDLWNNIRPYCPIVFRDKFCSKPSNDLIERIQRCILSYCVTETARTLIVLRGQIRHNNSLS</sequence>